<dbReference type="AlphaFoldDB" id="A0A816L2T9"/>
<dbReference type="EMBL" id="HG994369">
    <property type="protein sequence ID" value="CAF1928337.1"/>
    <property type="molecule type" value="Genomic_DNA"/>
</dbReference>
<feature type="region of interest" description="Disordered" evidence="1">
    <location>
        <begin position="1"/>
        <end position="22"/>
    </location>
</feature>
<protein>
    <submittedName>
        <fullName evidence="2">(rape) hypothetical protein</fullName>
    </submittedName>
</protein>
<reference evidence="2" key="1">
    <citation type="submission" date="2021-01" db="EMBL/GenBank/DDBJ databases">
        <authorList>
            <consortium name="Genoscope - CEA"/>
            <person name="William W."/>
        </authorList>
    </citation>
    <scope>NUCLEOTIDE SEQUENCE</scope>
</reference>
<proteinExistence type="predicted"/>
<evidence type="ECO:0000313" key="2">
    <source>
        <dbReference type="EMBL" id="CAF1928337.1"/>
    </source>
</evidence>
<accession>A0A816L2T9</accession>
<organism evidence="2">
    <name type="scientific">Brassica napus</name>
    <name type="common">Rape</name>
    <dbReference type="NCBI Taxonomy" id="3708"/>
    <lineage>
        <taxon>Eukaryota</taxon>
        <taxon>Viridiplantae</taxon>
        <taxon>Streptophyta</taxon>
        <taxon>Embryophyta</taxon>
        <taxon>Tracheophyta</taxon>
        <taxon>Spermatophyta</taxon>
        <taxon>Magnoliopsida</taxon>
        <taxon>eudicotyledons</taxon>
        <taxon>Gunneridae</taxon>
        <taxon>Pentapetalae</taxon>
        <taxon>rosids</taxon>
        <taxon>malvids</taxon>
        <taxon>Brassicales</taxon>
        <taxon>Brassicaceae</taxon>
        <taxon>Brassiceae</taxon>
        <taxon>Brassica</taxon>
    </lineage>
</organism>
<dbReference type="Proteomes" id="UP001295469">
    <property type="component" value="Chromosome C05"/>
</dbReference>
<name>A0A816L2T9_BRANA</name>
<gene>
    <name evidence="2" type="ORF">DARMORV10_C05P25780.1</name>
</gene>
<sequence length="93" mass="10572">MGSIGKRKMMMKEEEKLSDQVQQSTCFQPAHVWSNVEPDISSINDGEEVKRVLHIVELVVKGSRGIKLEEGPEWREGKSKILFNGWTCNGKNK</sequence>
<evidence type="ECO:0000256" key="1">
    <source>
        <dbReference type="SAM" id="MobiDB-lite"/>
    </source>
</evidence>